<name>A0A8K0J399_9HYPO</name>
<keyword evidence="3" id="KW-1185">Reference proteome</keyword>
<evidence type="ECO:0000313" key="3">
    <source>
        <dbReference type="Proteomes" id="UP000811619"/>
    </source>
</evidence>
<accession>A0A8K0J399</accession>
<gene>
    <name evidence="2" type="ORF">E4U42_005692</name>
</gene>
<sequence length="201" mass="22564">MQGSKMEAKSTATPKDDMQGHLIDRAPCRKCAGQPSLRITSEFNTNGNANRPFYKCFPCEKFSSFADYVGLDPRNPPCPCEVSSRRQVSCQKKGNKVHFVCWNGKCDFYEEATDEVVTEKYNEVVDEKYAEVVAEKNDEVATEKNNKVVAEKKYELLLGLLRQNDKLIDLFLSMNISGTDDRPSGCRLVSPMRRAGVGCAK</sequence>
<reference evidence="2" key="1">
    <citation type="journal article" date="2020" name="bioRxiv">
        <title>Whole genome comparisons of ergot fungi reveals the divergence and evolution of species within the genus Claviceps are the result of varying mechanisms driving genome evolution and host range expansion.</title>
        <authorList>
            <person name="Wyka S.A."/>
            <person name="Mondo S.J."/>
            <person name="Liu M."/>
            <person name="Dettman J."/>
            <person name="Nalam V."/>
            <person name="Broders K.D."/>
        </authorList>
    </citation>
    <scope>NUCLEOTIDE SEQUENCE</scope>
    <source>
        <strain evidence="2">CCC 489</strain>
    </source>
</reference>
<dbReference type="OrthoDB" id="4469945at2759"/>
<dbReference type="Pfam" id="PF23549">
    <property type="entry name" value="Zn_ribbon_GRF_2"/>
    <property type="match status" value="1"/>
</dbReference>
<evidence type="ECO:0000313" key="2">
    <source>
        <dbReference type="EMBL" id="KAG5921821.1"/>
    </source>
</evidence>
<evidence type="ECO:0000259" key="1">
    <source>
        <dbReference type="Pfam" id="PF23549"/>
    </source>
</evidence>
<protein>
    <recommendedName>
        <fullName evidence="1">GRF-like zinc ribbon domain-containing protein</fullName>
    </recommendedName>
</protein>
<feature type="domain" description="GRF-like zinc ribbon" evidence="1">
    <location>
        <begin position="27"/>
        <end position="67"/>
    </location>
</feature>
<dbReference type="InterPro" id="IPR056444">
    <property type="entry name" value="Zn_ribbon_GRF_2"/>
</dbReference>
<dbReference type="AlphaFoldDB" id="A0A8K0J399"/>
<comment type="caution">
    <text evidence="2">The sequence shown here is derived from an EMBL/GenBank/DDBJ whole genome shotgun (WGS) entry which is preliminary data.</text>
</comment>
<proteinExistence type="predicted"/>
<dbReference type="Proteomes" id="UP000811619">
    <property type="component" value="Unassembled WGS sequence"/>
</dbReference>
<organism evidence="2 3">
    <name type="scientific">Claviceps africana</name>
    <dbReference type="NCBI Taxonomy" id="83212"/>
    <lineage>
        <taxon>Eukaryota</taxon>
        <taxon>Fungi</taxon>
        <taxon>Dikarya</taxon>
        <taxon>Ascomycota</taxon>
        <taxon>Pezizomycotina</taxon>
        <taxon>Sordariomycetes</taxon>
        <taxon>Hypocreomycetidae</taxon>
        <taxon>Hypocreales</taxon>
        <taxon>Clavicipitaceae</taxon>
        <taxon>Claviceps</taxon>
    </lineage>
</organism>
<dbReference type="EMBL" id="SRPY01000543">
    <property type="protein sequence ID" value="KAG5921821.1"/>
    <property type="molecule type" value="Genomic_DNA"/>
</dbReference>